<sequence>MEVRMEYYVLGLLTISFMFFNIAAYFMGGVNEPYRDLLLTIAVGHFVMSKLIIIKKKE</sequence>
<dbReference type="EMBL" id="CP006643">
    <property type="protein sequence ID" value="AGX02883.1"/>
    <property type="molecule type" value="Genomic_DNA"/>
</dbReference>
<evidence type="ECO:0000313" key="2">
    <source>
        <dbReference type="EMBL" id="AGX02883.1"/>
    </source>
</evidence>
<name>U5L695_9BACI</name>
<keyword evidence="1" id="KW-0812">Transmembrane</keyword>
<evidence type="ECO:0000313" key="3">
    <source>
        <dbReference type="Proteomes" id="UP000017805"/>
    </source>
</evidence>
<gene>
    <name evidence="2" type="ORF">N288_04630</name>
</gene>
<dbReference type="STRING" id="1367477.N288_04630"/>
<dbReference type="Proteomes" id="UP000017805">
    <property type="component" value="Chromosome"/>
</dbReference>
<dbReference type="RefSeq" id="WP_009791949.1">
    <property type="nucleotide sequence ID" value="NC_022524.1"/>
</dbReference>
<keyword evidence="1" id="KW-0472">Membrane</keyword>
<feature type="transmembrane region" description="Helical" evidence="1">
    <location>
        <begin position="7"/>
        <end position="28"/>
    </location>
</feature>
<protein>
    <submittedName>
        <fullName evidence="2">Uncharacterized protein</fullName>
    </submittedName>
</protein>
<accession>U5L695</accession>
<feature type="transmembrane region" description="Helical" evidence="1">
    <location>
        <begin position="34"/>
        <end position="53"/>
    </location>
</feature>
<proteinExistence type="predicted"/>
<keyword evidence="3" id="KW-1185">Reference proteome</keyword>
<reference evidence="2 3" key="1">
    <citation type="submission" date="2013-07" db="EMBL/GenBank/DDBJ databases">
        <title>Complete genome sequence of Bacillus infantis NRRL B-14911 that has potential to induce cardiac disease by antigenic mimicry.</title>
        <authorList>
            <person name="Massilamany C."/>
            <person name="Smith T.P.L."/>
            <person name="Loy J.D."/>
            <person name="Barletta R."/>
            <person name="Reddy J."/>
        </authorList>
    </citation>
    <scope>NUCLEOTIDE SEQUENCE [LARGE SCALE GENOMIC DNA]</scope>
    <source>
        <strain evidence="2 3">NRRL B-14911</strain>
    </source>
</reference>
<dbReference type="KEGG" id="bif:N288_04630"/>
<evidence type="ECO:0000256" key="1">
    <source>
        <dbReference type="SAM" id="Phobius"/>
    </source>
</evidence>
<dbReference type="HOGENOM" id="CLU_2969793_0_0_9"/>
<organism evidence="2 3">
    <name type="scientific">Bacillus infantis NRRL B-14911</name>
    <dbReference type="NCBI Taxonomy" id="1367477"/>
    <lineage>
        <taxon>Bacteria</taxon>
        <taxon>Bacillati</taxon>
        <taxon>Bacillota</taxon>
        <taxon>Bacilli</taxon>
        <taxon>Bacillales</taxon>
        <taxon>Bacillaceae</taxon>
        <taxon>Bacillus</taxon>
    </lineage>
</organism>
<dbReference type="AlphaFoldDB" id="U5L695"/>
<keyword evidence="1" id="KW-1133">Transmembrane helix</keyword>